<evidence type="ECO:0000256" key="7">
    <source>
        <dbReference type="RuleBase" id="RU003331"/>
    </source>
</evidence>
<dbReference type="PANTHER" id="PTHR23359">
    <property type="entry name" value="NUCLEOTIDE KINASE"/>
    <property type="match status" value="1"/>
</dbReference>
<dbReference type="InterPro" id="IPR000850">
    <property type="entry name" value="Adenylat/UMP-CMP_kin"/>
</dbReference>
<dbReference type="CDD" id="cd01428">
    <property type="entry name" value="ADK"/>
    <property type="match status" value="1"/>
</dbReference>
<keyword evidence="1 5" id="KW-0808">Transferase</keyword>
<dbReference type="InterPro" id="IPR006259">
    <property type="entry name" value="Adenyl_kin_sub"/>
</dbReference>
<keyword evidence="9" id="KW-1185">Reference proteome</keyword>
<evidence type="ECO:0000256" key="5">
    <source>
        <dbReference type="HAMAP-Rule" id="MF_00235"/>
    </source>
</evidence>
<evidence type="ECO:0000313" key="9">
    <source>
        <dbReference type="Proteomes" id="UP000430843"/>
    </source>
</evidence>
<feature type="binding site" evidence="5">
    <location>
        <begin position="58"/>
        <end position="60"/>
    </location>
    <ligand>
        <name>AMP</name>
        <dbReference type="ChEBI" id="CHEBI:456215"/>
    </ligand>
</feature>
<dbReference type="Proteomes" id="UP000430843">
    <property type="component" value="Unassembled WGS sequence"/>
</dbReference>
<keyword evidence="5" id="KW-0963">Cytoplasm</keyword>
<reference evidence="8 9" key="1">
    <citation type="submission" date="2019-09" db="EMBL/GenBank/DDBJ databases">
        <title>Taxonomic organization of the family Brucellaceae based on a phylogenomic approach.</title>
        <authorList>
            <person name="Leclercq S."/>
            <person name="Cloeckaert A."/>
            <person name="Zygmunt M.S."/>
        </authorList>
    </citation>
    <scope>NUCLEOTIDE SEQUENCE [LARGE SCALE GENOMIC DNA]</scope>
    <source>
        <strain evidence="8 9">LMG 18957</strain>
    </source>
</reference>
<comment type="subcellular location">
    <subcellularLocation>
        <location evidence="5 7">Cytoplasm</location>
    </subcellularLocation>
</comment>
<dbReference type="NCBIfam" id="NF011104">
    <property type="entry name" value="PRK14531.1"/>
    <property type="match status" value="1"/>
</dbReference>
<comment type="subunit">
    <text evidence="5 7">Monomer.</text>
</comment>
<feature type="binding site" evidence="5">
    <location>
        <position position="32"/>
    </location>
    <ligand>
        <name>AMP</name>
        <dbReference type="ChEBI" id="CHEBI:456215"/>
    </ligand>
</feature>
<dbReference type="NCBIfam" id="TIGR01351">
    <property type="entry name" value="adk"/>
    <property type="match status" value="1"/>
</dbReference>
<dbReference type="HAMAP" id="MF_00235">
    <property type="entry name" value="Adenylate_kinase_Adk"/>
    <property type="match status" value="1"/>
</dbReference>
<dbReference type="PROSITE" id="PS00113">
    <property type="entry name" value="ADENYLATE_KINASE"/>
    <property type="match status" value="1"/>
</dbReference>
<feature type="binding site" evidence="5">
    <location>
        <position position="151"/>
    </location>
    <ligand>
        <name>AMP</name>
        <dbReference type="ChEBI" id="CHEBI:456215"/>
    </ligand>
</feature>
<feature type="binding site" evidence="5">
    <location>
        <begin position="86"/>
        <end position="89"/>
    </location>
    <ligand>
        <name>AMP</name>
        <dbReference type="ChEBI" id="CHEBI:456215"/>
    </ligand>
</feature>
<evidence type="ECO:0000256" key="1">
    <source>
        <dbReference type="ARBA" id="ARBA00022679"/>
    </source>
</evidence>
<dbReference type="Gene3D" id="3.40.50.300">
    <property type="entry name" value="P-loop containing nucleotide triphosphate hydrolases"/>
    <property type="match status" value="1"/>
</dbReference>
<feature type="binding site" evidence="5">
    <location>
        <position position="37"/>
    </location>
    <ligand>
        <name>AMP</name>
        <dbReference type="ChEBI" id="CHEBI:456215"/>
    </ligand>
</feature>
<name>A0A833FLW6_9HYPH</name>
<feature type="binding site" evidence="5">
    <location>
        <position position="93"/>
    </location>
    <ligand>
        <name>AMP</name>
        <dbReference type="ChEBI" id="CHEBI:456215"/>
    </ligand>
</feature>
<feature type="binding site" evidence="5">
    <location>
        <begin position="11"/>
        <end position="16"/>
    </location>
    <ligand>
        <name>ATP</name>
        <dbReference type="ChEBI" id="CHEBI:30616"/>
    </ligand>
</feature>
<keyword evidence="5 7" id="KW-0067">ATP-binding</keyword>
<evidence type="ECO:0000256" key="3">
    <source>
        <dbReference type="ARBA" id="ARBA00022741"/>
    </source>
</evidence>
<proteinExistence type="inferred from homology"/>
<keyword evidence="2 5" id="KW-0545">Nucleotide biosynthesis</keyword>
<dbReference type="Pfam" id="PF00406">
    <property type="entry name" value="ADK"/>
    <property type="match status" value="1"/>
</dbReference>
<sequence>MVKLVLIGPPGAGKGTQAERLVRDYGLMHISTGDLLREAIKAETPLGREAKAAVDGGTLVPDEVVIGLVEERLSDKKPAQGFILDGFPRTVAQAEALERLLYSLDKPLDHVIIFDIAIDSLDERIAKRAEQTRAVGAQERSDDNAEVLKKRLEEFSRATAALSPFYEHRRLLRRVDASAGIDDVAAQIGSLLGRAIKVRC</sequence>
<dbReference type="UniPathway" id="UPA00588">
    <property type="reaction ID" value="UER00649"/>
</dbReference>
<dbReference type="InterPro" id="IPR033690">
    <property type="entry name" value="Adenylat_kinase_CS"/>
</dbReference>
<dbReference type="NCBIfam" id="NF011100">
    <property type="entry name" value="PRK14527.1"/>
    <property type="match status" value="1"/>
</dbReference>
<feature type="binding site" evidence="5">
    <location>
        <position position="140"/>
    </location>
    <ligand>
        <name>AMP</name>
        <dbReference type="ChEBI" id="CHEBI:456215"/>
    </ligand>
</feature>
<dbReference type="PRINTS" id="PR00094">
    <property type="entry name" value="ADENYLTKNASE"/>
</dbReference>
<comment type="similarity">
    <text evidence="5 6">Belongs to the adenylate kinase family.</text>
</comment>
<keyword evidence="3 5" id="KW-0547">Nucleotide-binding</keyword>
<accession>A0A833FLW6</accession>
<dbReference type="EMBL" id="WBWA01000031">
    <property type="protein sequence ID" value="KAB2662513.1"/>
    <property type="molecule type" value="Genomic_DNA"/>
</dbReference>
<feature type="region of interest" description="NMP" evidence="5">
    <location>
        <begin position="31"/>
        <end position="60"/>
    </location>
</feature>
<dbReference type="GO" id="GO:0005737">
    <property type="term" value="C:cytoplasm"/>
    <property type="evidence" value="ECO:0007669"/>
    <property type="project" value="UniProtKB-SubCell"/>
</dbReference>
<evidence type="ECO:0000256" key="6">
    <source>
        <dbReference type="RuleBase" id="RU003330"/>
    </source>
</evidence>
<dbReference type="NCBIfam" id="NF001381">
    <property type="entry name" value="PRK00279.1-3"/>
    <property type="match status" value="1"/>
</dbReference>
<evidence type="ECO:0000256" key="2">
    <source>
        <dbReference type="ARBA" id="ARBA00022727"/>
    </source>
</evidence>
<dbReference type="InterPro" id="IPR027417">
    <property type="entry name" value="P-loop_NTPase"/>
</dbReference>
<feature type="binding site" evidence="5">
    <location>
        <position position="179"/>
    </location>
    <ligand>
        <name>ATP</name>
        <dbReference type="ChEBI" id="CHEBI:30616"/>
    </ligand>
</feature>
<evidence type="ECO:0000313" key="8">
    <source>
        <dbReference type="EMBL" id="KAB2662513.1"/>
    </source>
</evidence>
<comment type="catalytic activity">
    <reaction evidence="5 7">
        <text>AMP + ATP = 2 ADP</text>
        <dbReference type="Rhea" id="RHEA:12973"/>
        <dbReference type="ChEBI" id="CHEBI:30616"/>
        <dbReference type="ChEBI" id="CHEBI:456215"/>
        <dbReference type="ChEBI" id="CHEBI:456216"/>
        <dbReference type="EC" id="2.7.4.3"/>
    </reaction>
</comment>
<dbReference type="EC" id="2.7.4.3" evidence="5 7"/>
<comment type="caution">
    <text evidence="5">Lacks conserved residue(s) required for the propagation of feature annotation.</text>
</comment>
<dbReference type="AlphaFoldDB" id="A0A833FLW6"/>
<feature type="binding site" evidence="5">
    <location>
        <position position="128"/>
    </location>
    <ligand>
        <name>ATP</name>
        <dbReference type="ChEBI" id="CHEBI:30616"/>
    </ligand>
</feature>
<dbReference type="RefSeq" id="WP_151678747.1">
    <property type="nucleotide sequence ID" value="NZ_WBWA01000031.1"/>
</dbReference>
<keyword evidence="4 5" id="KW-0418">Kinase</keyword>
<comment type="domain">
    <text evidence="5">Consists of three domains, a large central CORE domain and two small peripheral domains, NMPbind and LID, which undergo movements during catalysis. The LID domain closes over the site of phosphoryl transfer upon ATP binding. Assembling and dissambling the active center during each catalytic cycle provides an effective means to prevent ATP hydrolysis.</text>
</comment>
<dbReference type="GO" id="GO:0044209">
    <property type="term" value="P:AMP salvage"/>
    <property type="evidence" value="ECO:0007669"/>
    <property type="project" value="UniProtKB-UniRule"/>
</dbReference>
<comment type="caution">
    <text evidence="8">The sequence shown here is derived from an EMBL/GenBank/DDBJ whole genome shotgun (WGS) entry which is preliminary data.</text>
</comment>
<evidence type="ECO:0000256" key="4">
    <source>
        <dbReference type="ARBA" id="ARBA00022777"/>
    </source>
</evidence>
<dbReference type="NCBIfam" id="NF011105">
    <property type="entry name" value="PRK14532.1"/>
    <property type="match status" value="1"/>
</dbReference>
<gene>
    <name evidence="5" type="primary">adk</name>
    <name evidence="8" type="ORF">F9K91_22280</name>
</gene>
<protein>
    <recommendedName>
        <fullName evidence="5 7">Adenylate kinase</fullName>
        <shortName evidence="5">AK</shortName>
        <ecNumber evidence="5 7">2.7.4.3</ecNumber>
    </recommendedName>
    <alternativeName>
        <fullName evidence="5">ATP-AMP transphosphorylase</fullName>
    </alternativeName>
    <alternativeName>
        <fullName evidence="5">ATP:AMP phosphotransferase</fullName>
    </alternativeName>
    <alternativeName>
        <fullName evidence="5">Adenylate monophosphate kinase</fullName>
    </alternativeName>
</protein>
<dbReference type="SUPFAM" id="SSF52540">
    <property type="entry name" value="P-loop containing nucleoside triphosphate hydrolases"/>
    <property type="match status" value="1"/>
</dbReference>
<dbReference type="GO" id="GO:0004017">
    <property type="term" value="F:AMP kinase activity"/>
    <property type="evidence" value="ECO:0007669"/>
    <property type="project" value="UniProtKB-UniRule"/>
</dbReference>
<comment type="function">
    <text evidence="5">Catalyzes the reversible transfer of the terminal phosphate group between ATP and AMP. Plays an important role in cellular energy homeostasis and in adenine nucleotide metabolism.</text>
</comment>
<organism evidence="8 9">
    <name type="scientific">Brucella tritici</name>
    <dbReference type="NCBI Taxonomy" id="94626"/>
    <lineage>
        <taxon>Bacteria</taxon>
        <taxon>Pseudomonadati</taxon>
        <taxon>Pseudomonadota</taxon>
        <taxon>Alphaproteobacteria</taxon>
        <taxon>Hyphomicrobiales</taxon>
        <taxon>Brucellaceae</taxon>
        <taxon>Brucella/Ochrobactrum group</taxon>
        <taxon>Brucella</taxon>
    </lineage>
</organism>
<comment type="pathway">
    <text evidence="5">Purine metabolism; AMP biosynthesis via salvage pathway; AMP from ADP: step 1/1.</text>
</comment>
<dbReference type="GO" id="GO:0005524">
    <property type="term" value="F:ATP binding"/>
    <property type="evidence" value="ECO:0007669"/>
    <property type="project" value="UniProtKB-UniRule"/>
</dbReference>